<proteinExistence type="predicted"/>
<gene>
    <name evidence="6" type="ORF">JL107_02460</name>
</gene>
<protein>
    <submittedName>
        <fullName evidence="6">GAF and ANTAR domain-containing protein</fullName>
    </submittedName>
</protein>
<sequence>MDPQQAFAELGTIVVGTAPLVEVLTRTAELALACVPGTEEVSVTLVENDRPWTIAFSGGLAASLDERQYEDGFGPCIHAAQTEQIVRIDDTGNEDVYRDLAAAAARQGVRSIVSVGMPMPQKIAGGMNVYRFDEGTLDDDAVGLLRVFAGYAAVALANHALYASAVALSENLVVAMQSREIIDMAKGVLIGVLRCTPDEAFAHMVRQSQDTNRKVRDIAAEVVERAAQA</sequence>
<dbReference type="InterPro" id="IPR011006">
    <property type="entry name" value="CheY-like_superfamily"/>
</dbReference>
<dbReference type="InterPro" id="IPR005561">
    <property type="entry name" value="ANTAR"/>
</dbReference>
<dbReference type="EMBL" id="JAERWL010000003">
    <property type="protein sequence ID" value="MBM9475299.1"/>
    <property type="molecule type" value="Genomic_DNA"/>
</dbReference>
<dbReference type="Proteomes" id="UP000663801">
    <property type="component" value="Unassembled WGS sequence"/>
</dbReference>
<reference evidence="6" key="1">
    <citation type="submission" date="2021-01" db="EMBL/GenBank/DDBJ databases">
        <title>KCTC 19127 draft genome.</title>
        <authorList>
            <person name="An D."/>
        </authorList>
    </citation>
    <scope>NUCLEOTIDE SEQUENCE</scope>
    <source>
        <strain evidence="6">KCTC 19127</strain>
    </source>
</reference>
<name>A0A938YHQ0_9ACTN</name>
<dbReference type="SUPFAM" id="SSF52172">
    <property type="entry name" value="CheY-like"/>
    <property type="match status" value="1"/>
</dbReference>
<evidence type="ECO:0000256" key="4">
    <source>
        <dbReference type="ARBA" id="ARBA00023163"/>
    </source>
</evidence>
<keyword evidence="7" id="KW-1185">Reference proteome</keyword>
<dbReference type="InterPro" id="IPR012074">
    <property type="entry name" value="GAF_ANTAR"/>
</dbReference>
<keyword evidence="3" id="KW-0805">Transcription regulation</keyword>
<dbReference type="Gene3D" id="1.10.10.10">
    <property type="entry name" value="Winged helix-like DNA-binding domain superfamily/Winged helix DNA-binding domain"/>
    <property type="match status" value="1"/>
</dbReference>
<evidence type="ECO:0000259" key="5">
    <source>
        <dbReference type="PROSITE" id="PS50921"/>
    </source>
</evidence>
<feature type="domain" description="ANTAR" evidence="5">
    <location>
        <begin position="162"/>
        <end position="223"/>
    </location>
</feature>
<evidence type="ECO:0000256" key="1">
    <source>
        <dbReference type="ARBA" id="ARBA00022679"/>
    </source>
</evidence>
<dbReference type="Pfam" id="PF03861">
    <property type="entry name" value="ANTAR"/>
    <property type="match status" value="1"/>
</dbReference>
<accession>A0A938YHQ0</accession>
<evidence type="ECO:0000256" key="2">
    <source>
        <dbReference type="ARBA" id="ARBA00022777"/>
    </source>
</evidence>
<organism evidence="6 7">
    <name type="scientific">Nakamurella flavida</name>
    <dbReference type="NCBI Taxonomy" id="363630"/>
    <lineage>
        <taxon>Bacteria</taxon>
        <taxon>Bacillati</taxon>
        <taxon>Actinomycetota</taxon>
        <taxon>Actinomycetes</taxon>
        <taxon>Nakamurellales</taxon>
        <taxon>Nakamurellaceae</taxon>
        <taxon>Nakamurella</taxon>
    </lineage>
</organism>
<dbReference type="AlphaFoldDB" id="A0A938YHQ0"/>
<dbReference type="PROSITE" id="PS50921">
    <property type="entry name" value="ANTAR"/>
    <property type="match status" value="1"/>
</dbReference>
<dbReference type="InterPro" id="IPR003018">
    <property type="entry name" value="GAF"/>
</dbReference>
<dbReference type="Pfam" id="PF13185">
    <property type="entry name" value="GAF_2"/>
    <property type="match status" value="1"/>
</dbReference>
<evidence type="ECO:0000313" key="6">
    <source>
        <dbReference type="EMBL" id="MBM9475299.1"/>
    </source>
</evidence>
<dbReference type="InterPro" id="IPR036388">
    <property type="entry name" value="WH-like_DNA-bd_sf"/>
</dbReference>
<dbReference type="SMART" id="SM00065">
    <property type="entry name" value="GAF"/>
    <property type="match status" value="1"/>
</dbReference>
<dbReference type="SMART" id="SM01012">
    <property type="entry name" value="ANTAR"/>
    <property type="match status" value="1"/>
</dbReference>
<dbReference type="SUPFAM" id="SSF55781">
    <property type="entry name" value="GAF domain-like"/>
    <property type="match status" value="1"/>
</dbReference>
<dbReference type="GO" id="GO:0016301">
    <property type="term" value="F:kinase activity"/>
    <property type="evidence" value="ECO:0007669"/>
    <property type="project" value="UniProtKB-KW"/>
</dbReference>
<evidence type="ECO:0000256" key="3">
    <source>
        <dbReference type="ARBA" id="ARBA00023015"/>
    </source>
</evidence>
<keyword evidence="1" id="KW-0808">Transferase</keyword>
<dbReference type="GO" id="GO:0003723">
    <property type="term" value="F:RNA binding"/>
    <property type="evidence" value="ECO:0007669"/>
    <property type="project" value="InterPro"/>
</dbReference>
<keyword evidence="2" id="KW-0418">Kinase</keyword>
<dbReference type="Gene3D" id="3.30.450.40">
    <property type="match status" value="1"/>
</dbReference>
<dbReference type="InterPro" id="IPR029016">
    <property type="entry name" value="GAF-like_dom_sf"/>
</dbReference>
<comment type="caution">
    <text evidence="6">The sequence shown here is derived from an EMBL/GenBank/DDBJ whole genome shotgun (WGS) entry which is preliminary data.</text>
</comment>
<keyword evidence="4" id="KW-0804">Transcription</keyword>
<dbReference type="PIRSF" id="PIRSF036625">
    <property type="entry name" value="GAF_ANTAR"/>
    <property type="match status" value="1"/>
</dbReference>
<dbReference type="RefSeq" id="WP_205255460.1">
    <property type="nucleotide sequence ID" value="NZ_BAAAPV010000001.1"/>
</dbReference>
<evidence type="ECO:0000313" key="7">
    <source>
        <dbReference type="Proteomes" id="UP000663801"/>
    </source>
</evidence>